<dbReference type="Gene3D" id="3.30.2350.10">
    <property type="entry name" value="Pseudouridine synthase"/>
    <property type="match status" value="1"/>
</dbReference>
<sequence length="311" mass="34357">MSQSRWREYVATEADTELTVEQVIREKLMVSGRMLQRLTRSKGIQLNRKTPFLGRKVKVGDRISVRVVDKPDPAASAGAQMLLMNPDLPAPDVLYEDNEYIIINKPAGMMVHPVGEGQNETLVHVLTAYWAAKGAPAVPHPVHRLDKETSGTVLIAKSSYAHQLADRLLRDNKISREYVAVLSGVVASDEGAVNAPIARDPLHKVRRRVHAKGENAVTHYKVLARSESMTLVEAWLETGRTHQIRVHFAHLGHPLLGDTLYGGERSKATGQALHAHRLSFVHPVTSAPIAVEAKLPAGLATFIEQEFKQNI</sequence>
<dbReference type="Proteomes" id="UP000271031">
    <property type="component" value="Unassembled WGS sequence"/>
</dbReference>
<comment type="catalytic activity">
    <reaction evidence="1 4">
        <text>a uridine in RNA = a pseudouridine in RNA</text>
        <dbReference type="Rhea" id="RHEA:48348"/>
        <dbReference type="Rhea" id="RHEA-COMP:12068"/>
        <dbReference type="Rhea" id="RHEA-COMP:12069"/>
        <dbReference type="ChEBI" id="CHEBI:65314"/>
        <dbReference type="ChEBI" id="CHEBI:65315"/>
    </reaction>
</comment>
<feature type="domain" description="Pseudouridine synthase RsuA/RluA-like" evidence="5">
    <location>
        <begin position="100"/>
        <end position="250"/>
    </location>
</feature>
<protein>
    <recommendedName>
        <fullName evidence="4">Pseudouridine synthase</fullName>
        <ecNumber evidence="4">5.4.99.-</ecNumber>
    </recommendedName>
</protein>
<dbReference type="EMBL" id="RHHQ01000021">
    <property type="protein sequence ID" value="RNB81985.1"/>
    <property type="molecule type" value="Genomic_DNA"/>
</dbReference>
<evidence type="ECO:0000256" key="4">
    <source>
        <dbReference type="RuleBase" id="RU362028"/>
    </source>
</evidence>
<dbReference type="GO" id="GO:0009982">
    <property type="term" value="F:pseudouridine synthase activity"/>
    <property type="evidence" value="ECO:0007669"/>
    <property type="project" value="InterPro"/>
</dbReference>
<dbReference type="InterPro" id="IPR006145">
    <property type="entry name" value="PsdUridine_synth_RsuA/RluA"/>
</dbReference>
<organism evidence="6 7">
    <name type="scientific">Brevibacillus fluminis</name>
    <dbReference type="NCBI Taxonomy" id="511487"/>
    <lineage>
        <taxon>Bacteria</taxon>
        <taxon>Bacillati</taxon>
        <taxon>Bacillota</taxon>
        <taxon>Bacilli</taxon>
        <taxon>Bacillales</taxon>
        <taxon>Paenibacillaceae</taxon>
        <taxon>Brevibacillus</taxon>
    </lineage>
</organism>
<gene>
    <name evidence="6" type="ORF">EDM56_24270</name>
</gene>
<evidence type="ECO:0000259" key="5">
    <source>
        <dbReference type="Pfam" id="PF00849"/>
    </source>
</evidence>
<dbReference type="InterPro" id="IPR020103">
    <property type="entry name" value="PsdUridine_synth_cat_dom_sf"/>
</dbReference>
<dbReference type="PANTHER" id="PTHR21600">
    <property type="entry name" value="MITOCHONDRIAL RNA PSEUDOURIDINE SYNTHASE"/>
    <property type="match status" value="1"/>
</dbReference>
<evidence type="ECO:0000313" key="7">
    <source>
        <dbReference type="Proteomes" id="UP000271031"/>
    </source>
</evidence>
<dbReference type="PANTHER" id="PTHR21600:SF35">
    <property type="entry name" value="PSEUDOURIDINE SYNTHASE"/>
    <property type="match status" value="1"/>
</dbReference>
<dbReference type="GO" id="GO:0140098">
    <property type="term" value="F:catalytic activity, acting on RNA"/>
    <property type="evidence" value="ECO:0007669"/>
    <property type="project" value="UniProtKB-ARBA"/>
</dbReference>
<dbReference type="SUPFAM" id="SSF55120">
    <property type="entry name" value="Pseudouridine synthase"/>
    <property type="match status" value="1"/>
</dbReference>
<name>A0A3M8D472_9BACL</name>
<evidence type="ECO:0000256" key="1">
    <source>
        <dbReference type="ARBA" id="ARBA00000073"/>
    </source>
</evidence>
<proteinExistence type="inferred from homology"/>
<dbReference type="GO" id="GO:0003723">
    <property type="term" value="F:RNA binding"/>
    <property type="evidence" value="ECO:0007669"/>
    <property type="project" value="InterPro"/>
</dbReference>
<keyword evidence="7" id="KW-1185">Reference proteome</keyword>
<dbReference type="CDD" id="cd02869">
    <property type="entry name" value="PseudoU_synth_RluA_like"/>
    <property type="match status" value="1"/>
</dbReference>
<dbReference type="GO" id="GO:0000455">
    <property type="term" value="P:enzyme-directed rRNA pseudouridine synthesis"/>
    <property type="evidence" value="ECO:0007669"/>
    <property type="project" value="TreeGrafter"/>
</dbReference>
<dbReference type="RefSeq" id="WP_122920519.1">
    <property type="nucleotide sequence ID" value="NZ_RHHQ01000021.1"/>
</dbReference>
<feature type="active site" evidence="3">
    <location>
        <position position="146"/>
    </location>
</feature>
<evidence type="ECO:0000313" key="6">
    <source>
        <dbReference type="EMBL" id="RNB81985.1"/>
    </source>
</evidence>
<comment type="function">
    <text evidence="4">Responsible for synthesis of pseudouridine from uracil.</text>
</comment>
<dbReference type="Pfam" id="PF00849">
    <property type="entry name" value="PseudoU_synth_2"/>
    <property type="match status" value="1"/>
</dbReference>
<comment type="caution">
    <text evidence="6">The sequence shown here is derived from an EMBL/GenBank/DDBJ whole genome shotgun (WGS) entry which is preliminary data.</text>
</comment>
<dbReference type="NCBIfam" id="TIGR00005">
    <property type="entry name" value="rluA_subfam"/>
    <property type="match status" value="1"/>
</dbReference>
<evidence type="ECO:0000256" key="3">
    <source>
        <dbReference type="PIRSR" id="PIRSR606225-1"/>
    </source>
</evidence>
<accession>A0A3M8D472</accession>
<dbReference type="AlphaFoldDB" id="A0A3M8D472"/>
<keyword evidence="4" id="KW-0413">Isomerase</keyword>
<reference evidence="6 7" key="1">
    <citation type="submission" date="2018-10" db="EMBL/GenBank/DDBJ databases">
        <title>Phylogenomics of Brevibacillus.</title>
        <authorList>
            <person name="Dunlap C."/>
        </authorList>
    </citation>
    <scope>NUCLEOTIDE SEQUENCE [LARGE SCALE GENOMIC DNA]</scope>
    <source>
        <strain evidence="6 7">JCM 15716</strain>
    </source>
</reference>
<comment type="similarity">
    <text evidence="2 4">Belongs to the pseudouridine synthase RluA family.</text>
</comment>
<evidence type="ECO:0000256" key="2">
    <source>
        <dbReference type="ARBA" id="ARBA00010876"/>
    </source>
</evidence>
<dbReference type="OrthoDB" id="9773999at2"/>
<dbReference type="InterPro" id="IPR006225">
    <property type="entry name" value="PsdUridine_synth_RluC/D"/>
</dbReference>
<dbReference type="InterPro" id="IPR050188">
    <property type="entry name" value="RluA_PseudoU_synthase"/>
</dbReference>
<dbReference type="EC" id="5.4.99.-" evidence="4"/>